<dbReference type="EMBL" id="AHOP02000043">
    <property type="protein sequence ID" value="EMO40055.1"/>
    <property type="molecule type" value="Genomic_DNA"/>
</dbReference>
<evidence type="ECO:0000313" key="2">
    <source>
        <dbReference type="EMBL" id="EMO40055.1"/>
    </source>
</evidence>
<evidence type="ECO:0000256" key="1">
    <source>
        <dbReference type="SAM" id="Phobius"/>
    </source>
</evidence>
<feature type="transmembrane region" description="Helical" evidence="1">
    <location>
        <begin position="6"/>
        <end position="28"/>
    </location>
</feature>
<protein>
    <submittedName>
        <fullName evidence="2">Uncharacterized protein</fullName>
    </submittedName>
</protein>
<sequence length="38" mass="4809">MILMNIEILIIFKRNVLIYFLTLFWYFIDLKNQVRILF</sequence>
<dbReference type="AlphaFoldDB" id="M6U6E6"/>
<keyword evidence="1" id="KW-0812">Transmembrane</keyword>
<keyword evidence="1" id="KW-0472">Membrane</keyword>
<dbReference type="Proteomes" id="UP000012153">
    <property type="component" value="Unassembled WGS sequence"/>
</dbReference>
<name>M6U6E6_9LEPT</name>
<gene>
    <name evidence="2" type="ORF">LEP1GSC186_1449</name>
</gene>
<proteinExistence type="predicted"/>
<reference evidence="2 3" key="1">
    <citation type="submission" date="2013-01" db="EMBL/GenBank/DDBJ databases">
        <authorList>
            <person name="Harkins D.M."/>
            <person name="Durkin A.S."/>
            <person name="Brinkac L.M."/>
            <person name="Haft D.H."/>
            <person name="Selengut J.D."/>
            <person name="Sanka R."/>
            <person name="DePew J."/>
            <person name="Purushe J."/>
            <person name="Matthias M.A."/>
            <person name="Vinetz J.M."/>
            <person name="Sutton G.G."/>
            <person name="Nierman W.C."/>
            <person name="Fouts D.E."/>
        </authorList>
    </citation>
    <scope>NUCLEOTIDE SEQUENCE [LARGE SCALE GENOMIC DNA]</scope>
    <source>
        <strain evidence="2 3">ZUN142</strain>
    </source>
</reference>
<accession>M6U6E6</accession>
<keyword evidence="1" id="KW-1133">Transmembrane helix</keyword>
<evidence type="ECO:0000313" key="3">
    <source>
        <dbReference type="Proteomes" id="UP000012153"/>
    </source>
</evidence>
<organism evidence="2 3">
    <name type="scientific">Leptospira noguchii serovar Autumnalis str. ZUN142</name>
    <dbReference type="NCBI Taxonomy" id="1085540"/>
    <lineage>
        <taxon>Bacteria</taxon>
        <taxon>Pseudomonadati</taxon>
        <taxon>Spirochaetota</taxon>
        <taxon>Spirochaetia</taxon>
        <taxon>Leptospirales</taxon>
        <taxon>Leptospiraceae</taxon>
        <taxon>Leptospira</taxon>
    </lineage>
</organism>
<comment type="caution">
    <text evidence="2">The sequence shown here is derived from an EMBL/GenBank/DDBJ whole genome shotgun (WGS) entry which is preliminary data.</text>
</comment>